<proteinExistence type="predicted"/>
<feature type="transmembrane region" description="Helical" evidence="1">
    <location>
        <begin position="100"/>
        <end position="124"/>
    </location>
</feature>
<keyword evidence="1" id="KW-0812">Transmembrane</keyword>
<organism evidence="2 3">
    <name type="scientific">Eschrichtius robustus</name>
    <name type="common">California gray whale</name>
    <name type="synonym">Eschrichtius gibbosus</name>
    <dbReference type="NCBI Taxonomy" id="9764"/>
    <lineage>
        <taxon>Eukaryota</taxon>
        <taxon>Metazoa</taxon>
        <taxon>Chordata</taxon>
        <taxon>Craniata</taxon>
        <taxon>Vertebrata</taxon>
        <taxon>Euteleostomi</taxon>
        <taxon>Mammalia</taxon>
        <taxon>Eutheria</taxon>
        <taxon>Laurasiatheria</taxon>
        <taxon>Artiodactyla</taxon>
        <taxon>Whippomorpha</taxon>
        <taxon>Cetacea</taxon>
        <taxon>Mysticeti</taxon>
        <taxon>Eschrichtiidae</taxon>
        <taxon>Eschrichtius</taxon>
    </lineage>
</organism>
<protein>
    <submittedName>
        <fullName evidence="2">Uncharacterized protein</fullName>
    </submittedName>
</protein>
<dbReference type="GO" id="GO:0005886">
    <property type="term" value="C:plasma membrane"/>
    <property type="evidence" value="ECO:0007669"/>
    <property type="project" value="TreeGrafter"/>
</dbReference>
<reference evidence="2 3" key="1">
    <citation type="submission" date="2022-11" db="EMBL/GenBank/DDBJ databases">
        <title>Whole genome sequence of Eschrichtius robustus ER-17-0199.</title>
        <authorList>
            <person name="Bruniche-Olsen A."/>
            <person name="Black A.N."/>
            <person name="Fields C.J."/>
            <person name="Walden K."/>
            <person name="Dewoody J.A."/>
        </authorList>
    </citation>
    <scope>NUCLEOTIDE SEQUENCE [LARGE SCALE GENOMIC DNA]</scope>
    <source>
        <strain evidence="2">ER-17-0199</strain>
        <tissue evidence="2">Blubber</tissue>
    </source>
</reference>
<evidence type="ECO:0000313" key="2">
    <source>
        <dbReference type="EMBL" id="KAJ8788945.1"/>
    </source>
</evidence>
<comment type="caution">
    <text evidence="2">The sequence shown here is derived from an EMBL/GenBank/DDBJ whole genome shotgun (WGS) entry which is preliminary data.</text>
</comment>
<evidence type="ECO:0000313" key="3">
    <source>
        <dbReference type="Proteomes" id="UP001159641"/>
    </source>
</evidence>
<keyword evidence="3" id="KW-1185">Reference proteome</keyword>
<sequence length="187" mass="20638">MGDIKQGAHSHVVLDLRVTAHLSLNIPTHPTPTLTPPFSHFLTGVSQQGTFDFSNTAVYIFNQPSVDLFKGNSNAELPLHSKKRTTLCHKVSNGKGRDIFVSYLGYTSGFSLSCMVFFLIVVIYKKFQIPCIVPELNSTISANSTNADMCTPKYVTFNSKTVYALPTIAFAFVCHPSVLPIYSELKE</sequence>
<evidence type="ECO:0000256" key="1">
    <source>
        <dbReference type="SAM" id="Phobius"/>
    </source>
</evidence>
<keyword evidence="1" id="KW-1133">Transmembrane helix</keyword>
<dbReference type="PANTHER" id="PTHR22950">
    <property type="entry name" value="AMINO ACID TRANSPORTER"/>
    <property type="match status" value="1"/>
</dbReference>
<gene>
    <name evidence="2" type="ORF">J1605_022351</name>
</gene>
<feature type="transmembrane region" description="Helical" evidence="1">
    <location>
        <begin position="162"/>
        <end position="182"/>
    </location>
</feature>
<keyword evidence="1" id="KW-0472">Membrane</keyword>
<name>A0AB34HDH0_ESCRO</name>
<accession>A0AB34HDH0</accession>
<dbReference type="PANTHER" id="PTHR22950:SF184">
    <property type="entry name" value="SODIUM-COUPLED NEUTRAL AMINO ACID SYMPORTER 1"/>
    <property type="match status" value="1"/>
</dbReference>
<dbReference type="AlphaFoldDB" id="A0AB34HDH0"/>
<dbReference type="GO" id="GO:0015186">
    <property type="term" value="F:L-glutamine transmembrane transporter activity"/>
    <property type="evidence" value="ECO:0007669"/>
    <property type="project" value="TreeGrafter"/>
</dbReference>
<dbReference type="Proteomes" id="UP001159641">
    <property type="component" value="Unassembled WGS sequence"/>
</dbReference>
<dbReference type="EMBL" id="JAIQCJ010001561">
    <property type="protein sequence ID" value="KAJ8788945.1"/>
    <property type="molecule type" value="Genomic_DNA"/>
</dbReference>